<name>A0AA88AGJ8_FICCA</name>
<dbReference type="Proteomes" id="UP001187192">
    <property type="component" value="Unassembled WGS sequence"/>
</dbReference>
<dbReference type="AlphaFoldDB" id="A0AA88AGJ8"/>
<dbReference type="EMBL" id="BTGU01000010">
    <property type="protein sequence ID" value="GMN40041.1"/>
    <property type="molecule type" value="Genomic_DNA"/>
</dbReference>
<evidence type="ECO:0000313" key="3">
    <source>
        <dbReference type="Proteomes" id="UP001187192"/>
    </source>
</evidence>
<proteinExistence type="predicted"/>
<sequence>MSTSGNRRTTRDDQAEEEQQQNDGVGASKQSILAGQYCRPAKPIVVPKRGKILKKIVTELGKS</sequence>
<comment type="caution">
    <text evidence="2">The sequence shown here is derived from an EMBL/GenBank/DDBJ whole genome shotgun (WGS) entry which is preliminary data.</text>
</comment>
<reference evidence="2" key="1">
    <citation type="submission" date="2023-07" db="EMBL/GenBank/DDBJ databases">
        <title>draft genome sequence of fig (Ficus carica).</title>
        <authorList>
            <person name="Takahashi T."/>
            <person name="Nishimura K."/>
        </authorList>
    </citation>
    <scope>NUCLEOTIDE SEQUENCE</scope>
</reference>
<feature type="region of interest" description="Disordered" evidence="1">
    <location>
        <begin position="1"/>
        <end position="31"/>
    </location>
</feature>
<evidence type="ECO:0000313" key="2">
    <source>
        <dbReference type="EMBL" id="GMN40041.1"/>
    </source>
</evidence>
<gene>
    <name evidence="2" type="ORF">TIFTF001_009276</name>
</gene>
<organism evidence="2 3">
    <name type="scientific">Ficus carica</name>
    <name type="common">Common fig</name>
    <dbReference type="NCBI Taxonomy" id="3494"/>
    <lineage>
        <taxon>Eukaryota</taxon>
        <taxon>Viridiplantae</taxon>
        <taxon>Streptophyta</taxon>
        <taxon>Embryophyta</taxon>
        <taxon>Tracheophyta</taxon>
        <taxon>Spermatophyta</taxon>
        <taxon>Magnoliopsida</taxon>
        <taxon>eudicotyledons</taxon>
        <taxon>Gunneridae</taxon>
        <taxon>Pentapetalae</taxon>
        <taxon>rosids</taxon>
        <taxon>fabids</taxon>
        <taxon>Rosales</taxon>
        <taxon>Moraceae</taxon>
        <taxon>Ficeae</taxon>
        <taxon>Ficus</taxon>
    </lineage>
</organism>
<dbReference type="Gramene" id="FCD_00019788-RA">
    <property type="protein sequence ID" value="FCD_00019788-RA:cds"/>
    <property type="gene ID" value="FCD_00019788"/>
</dbReference>
<protein>
    <submittedName>
        <fullName evidence="2">Uncharacterized protein</fullName>
    </submittedName>
</protein>
<keyword evidence="3" id="KW-1185">Reference proteome</keyword>
<evidence type="ECO:0000256" key="1">
    <source>
        <dbReference type="SAM" id="MobiDB-lite"/>
    </source>
</evidence>
<accession>A0AA88AGJ8</accession>